<reference evidence="1" key="1">
    <citation type="submission" date="2022-01" db="EMBL/GenBank/DDBJ databases">
        <title>Genome Sequence Resource for Two Populations of Ditylenchus destructor, the Migratory Endoparasitic Phytonematode.</title>
        <authorList>
            <person name="Zhang H."/>
            <person name="Lin R."/>
            <person name="Xie B."/>
        </authorList>
    </citation>
    <scope>NUCLEOTIDE SEQUENCE</scope>
    <source>
        <strain evidence="1">BazhouSP</strain>
    </source>
</reference>
<dbReference type="AlphaFoldDB" id="A0AAD4N0V4"/>
<name>A0AAD4N0V4_9BILA</name>
<keyword evidence="2" id="KW-1185">Reference proteome</keyword>
<proteinExistence type="predicted"/>
<accession>A0AAD4N0V4</accession>
<organism evidence="1 2">
    <name type="scientific">Ditylenchus destructor</name>
    <dbReference type="NCBI Taxonomy" id="166010"/>
    <lineage>
        <taxon>Eukaryota</taxon>
        <taxon>Metazoa</taxon>
        <taxon>Ecdysozoa</taxon>
        <taxon>Nematoda</taxon>
        <taxon>Chromadorea</taxon>
        <taxon>Rhabditida</taxon>
        <taxon>Tylenchina</taxon>
        <taxon>Tylenchomorpha</taxon>
        <taxon>Sphaerularioidea</taxon>
        <taxon>Anguinidae</taxon>
        <taxon>Anguininae</taxon>
        <taxon>Ditylenchus</taxon>
    </lineage>
</organism>
<dbReference type="Proteomes" id="UP001201812">
    <property type="component" value="Unassembled WGS sequence"/>
</dbReference>
<evidence type="ECO:0000313" key="2">
    <source>
        <dbReference type="Proteomes" id="UP001201812"/>
    </source>
</evidence>
<sequence length="75" mass="8650">MVNKLGAAQKKAIARLWNQFCEFTSIPTFRFMTTNIAFFIRKGKVPFFEVCGGTQYAYINSMEVHEKLQGMHVKV</sequence>
<protein>
    <submittedName>
        <fullName evidence="1">Uncharacterized protein</fullName>
    </submittedName>
</protein>
<comment type="caution">
    <text evidence="1">The sequence shown here is derived from an EMBL/GenBank/DDBJ whole genome shotgun (WGS) entry which is preliminary data.</text>
</comment>
<dbReference type="EMBL" id="JAKKPZ010000023">
    <property type="protein sequence ID" value="KAI1711141.1"/>
    <property type="molecule type" value="Genomic_DNA"/>
</dbReference>
<gene>
    <name evidence="1" type="ORF">DdX_10393</name>
</gene>
<evidence type="ECO:0000313" key="1">
    <source>
        <dbReference type="EMBL" id="KAI1711141.1"/>
    </source>
</evidence>